<keyword evidence="2" id="KW-0489">Methyltransferase</keyword>
<dbReference type="GO" id="GO:0032259">
    <property type="term" value="P:methylation"/>
    <property type="evidence" value="ECO:0007669"/>
    <property type="project" value="UniProtKB-KW"/>
</dbReference>
<evidence type="ECO:0000256" key="1">
    <source>
        <dbReference type="ARBA" id="ARBA00005511"/>
    </source>
</evidence>
<dbReference type="PANTHER" id="PTHR14614">
    <property type="entry name" value="HEPATOCELLULAR CARCINOMA-ASSOCIATED ANTIGEN"/>
    <property type="match status" value="1"/>
</dbReference>
<dbReference type="GO" id="GO:0008168">
    <property type="term" value="F:methyltransferase activity"/>
    <property type="evidence" value="ECO:0007669"/>
    <property type="project" value="UniProtKB-KW"/>
</dbReference>
<keyword evidence="4" id="KW-0949">S-adenosyl-L-methionine</keyword>
<evidence type="ECO:0000256" key="2">
    <source>
        <dbReference type="ARBA" id="ARBA00022603"/>
    </source>
</evidence>
<dbReference type="AlphaFoldDB" id="H3AZ04"/>
<organism evidence="6 7">
    <name type="scientific">Latimeria chalumnae</name>
    <name type="common">Coelacanth</name>
    <dbReference type="NCBI Taxonomy" id="7897"/>
    <lineage>
        <taxon>Eukaryota</taxon>
        <taxon>Metazoa</taxon>
        <taxon>Chordata</taxon>
        <taxon>Craniata</taxon>
        <taxon>Vertebrata</taxon>
        <taxon>Euteleostomi</taxon>
        <taxon>Coelacanthiformes</taxon>
        <taxon>Coelacanthidae</taxon>
        <taxon>Latimeria</taxon>
    </lineage>
</organism>
<evidence type="ECO:0000313" key="7">
    <source>
        <dbReference type="Proteomes" id="UP000008672"/>
    </source>
</evidence>
<protein>
    <submittedName>
        <fullName evidence="6">Eukaryotic elongation factor 2 lysine methyltransferase</fullName>
    </submittedName>
</protein>
<dbReference type="InterPro" id="IPR029063">
    <property type="entry name" value="SAM-dependent_MTases_sf"/>
</dbReference>
<dbReference type="PANTHER" id="PTHR14614:SF130">
    <property type="entry name" value="PROTEIN-LYSINE N-METHYLTRANSFERASE EEF2KMT"/>
    <property type="match status" value="1"/>
</dbReference>
<dbReference type="SUPFAM" id="SSF53335">
    <property type="entry name" value="S-adenosyl-L-methionine-dependent methyltransferases"/>
    <property type="match status" value="1"/>
</dbReference>
<reference evidence="6" key="2">
    <citation type="submission" date="2025-08" db="UniProtKB">
        <authorList>
            <consortium name="Ensembl"/>
        </authorList>
    </citation>
    <scope>IDENTIFICATION</scope>
</reference>
<keyword evidence="3" id="KW-0808">Transferase</keyword>
<dbReference type="eggNOG" id="KOG2497">
    <property type="taxonomic scope" value="Eukaryota"/>
</dbReference>
<gene>
    <name evidence="6" type="primary">EEF2KMT</name>
</gene>
<sequence>YRKIQQAGVDRDFFHCFQVNFFAMSRLGCFPWTELEEKLKSSEGSSVLQTLLQKTVLHPLCGKYPPSEKYRRLFLLELIKKQEATATEPLDELYDELADVLNTEESKVCHKSYFLPSDSYVTLCESVAIISEGTTGLVTWEGALYLAEWAMENPTLFSNRSVLELGSGIGLTGLVLCKMCQPERYIFSDHHPNVIQQLRKNVLLNGFCSDSDSELRVCKTDSATAQRPEVSIVGLDWTAVTEEELSELQADVVIAADVVYDPEIVPCLIDVLQRLTLLRKGAVTDIYIASTIRNKETYQLFKAKLG</sequence>
<accession>H3AZ04</accession>
<dbReference type="STRING" id="7897.ENSLACP00000014875"/>
<evidence type="ECO:0000259" key="5">
    <source>
        <dbReference type="Pfam" id="PF14904"/>
    </source>
</evidence>
<dbReference type="EMBL" id="AFYH01108017">
    <property type="status" value="NOT_ANNOTATED_CDS"/>
    <property type="molecule type" value="Genomic_DNA"/>
</dbReference>
<dbReference type="Pfam" id="PF14904">
    <property type="entry name" value="FAM86"/>
    <property type="match status" value="1"/>
</dbReference>
<comment type="similarity">
    <text evidence="1">Belongs to the class I-like SAM-binding methyltransferase superfamily. EEF2KMT family.</text>
</comment>
<feature type="domain" description="FAM86 N-terminal" evidence="5">
    <location>
        <begin position="15"/>
        <end position="100"/>
    </location>
</feature>
<dbReference type="Ensembl" id="ENSLACT00000014979.1">
    <property type="protein sequence ID" value="ENSLACP00000014875.1"/>
    <property type="gene ID" value="ENSLACG00000013092.1"/>
</dbReference>
<dbReference type="Proteomes" id="UP000008672">
    <property type="component" value="Unassembled WGS sequence"/>
</dbReference>
<dbReference type="InParanoid" id="H3AZ04"/>
<dbReference type="InterPro" id="IPR029426">
    <property type="entry name" value="FAM86_N"/>
</dbReference>
<evidence type="ECO:0000256" key="3">
    <source>
        <dbReference type="ARBA" id="ARBA00022679"/>
    </source>
</evidence>
<dbReference type="InterPro" id="IPR019410">
    <property type="entry name" value="Methyltransf_16"/>
</dbReference>
<reference evidence="7" key="1">
    <citation type="submission" date="2011-08" db="EMBL/GenBank/DDBJ databases">
        <title>The draft genome of Latimeria chalumnae.</title>
        <authorList>
            <person name="Di Palma F."/>
            <person name="Alfoldi J."/>
            <person name="Johnson J."/>
            <person name="Berlin A."/>
            <person name="Gnerre S."/>
            <person name="Jaffe D."/>
            <person name="MacCallum I."/>
            <person name="Young S."/>
            <person name="Walker B.J."/>
            <person name="Lander E."/>
            <person name="Lindblad-Toh K."/>
        </authorList>
    </citation>
    <scope>NUCLEOTIDE SEQUENCE [LARGE SCALE GENOMIC DNA]</scope>
    <source>
        <strain evidence="7">Wild caught</strain>
    </source>
</reference>
<evidence type="ECO:0000256" key="4">
    <source>
        <dbReference type="ARBA" id="ARBA00022691"/>
    </source>
</evidence>
<name>H3AZ04_LATCH</name>
<dbReference type="Bgee" id="ENSLACG00000013092">
    <property type="expression patterns" value="Expressed in pelvic fin"/>
</dbReference>
<proteinExistence type="inferred from homology"/>
<keyword evidence="7" id="KW-1185">Reference proteome</keyword>
<dbReference type="OMA" id="PIRTYRI"/>
<dbReference type="GeneTree" id="ENSGT00940000164788"/>
<dbReference type="Gene3D" id="3.40.50.150">
    <property type="entry name" value="Vaccinia Virus protein VP39"/>
    <property type="match status" value="1"/>
</dbReference>
<dbReference type="Pfam" id="PF10294">
    <property type="entry name" value="Methyltransf_16"/>
    <property type="match status" value="1"/>
</dbReference>
<dbReference type="FunCoup" id="H3AZ04">
    <property type="interactions" value="777"/>
</dbReference>
<dbReference type="EMBL" id="AFYH01108018">
    <property type="status" value="NOT_ANNOTATED_CDS"/>
    <property type="molecule type" value="Genomic_DNA"/>
</dbReference>
<dbReference type="GO" id="GO:0032991">
    <property type="term" value="C:protein-containing complex"/>
    <property type="evidence" value="ECO:0007669"/>
    <property type="project" value="TreeGrafter"/>
</dbReference>
<evidence type="ECO:0000313" key="6">
    <source>
        <dbReference type="Ensembl" id="ENSLACP00000014875.1"/>
    </source>
</evidence>
<reference evidence="6" key="3">
    <citation type="submission" date="2025-09" db="UniProtKB">
        <authorList>
            <consortium name="Ensembl"/>
        </authorList>
    </citation>
    <scope>IDENTIFICATION</scope>
</reference>
<dbReference type="HOGENOM" id="CLU_038942_0_0_1"/>